<protein>
    <submittedName>
        <fullName evidence="1">Uncharacterized protein</fullName>
    </submittedName>
</protein>
<reference evidence="2" key="1">
    <citation type="journal article" date="2024" name="Proc. Natl. Acad. Sci. U.S.A.">
        <title>Extraordinary preservation of gene collinearity over three hundred million years revealed in homosporous lycophytes.</title>
        <authorList>
            <person name="Li C."/>
            <person name="Wickell D."/>
            <person name="Kuo L.Y."/>
            <person name="Chen X."/>
            <person name="Nie B."/>
            <person name="Liao X."/>
            <person name="Peng D."/>
            <person name="Ji J."/>
            <person name="Jenkins J."/>
            <person name="Williams M."/>
            <person name="Shu S."/>
            <person name="Plott C."/>
            <person name="Barry K."/>
            <person name="Rajasekar S."/>
            <person name="Grimwood J."/>
            <person name="Han X."/>
            <person name="Sun S."/>
            <person name="Hou Z."/>
            <person name="He W."/>
            <person name="Dai G."/>
            <person name="Sun C."/>
            <person name="Schmutz J."/>
            <person name="Leebens-Mack J.H."/>
            <person name="Li F.W."/>
            <person name="Wang L."/>
        </authorList>
    </citation>
    <scope>NUCLEOTIDE SEQUENCE [LARGE SCALE GENOMIC DNA]</scope>
    <source>
        <strain evidence="2">cv. PW_Plant_1</strain>
    </source>
</reference>
<evidence type="ECO:0000313" key="1">
    <source>
        <dbReference type="EMBL" id="KAJ7542571.1"/>
    </source>
</evidence>
<gene>
    <name evidence="1" type="ORF">O6H91_09G001200</name>
</gene>
<comment type="caution">
    <text evidence="1">The sequence shown here is derived from an EMBL/GenBank/DDBJ whole genome shotgun (WGS) entry which is preliminary data.</text>
</comment>
<accession>A0ACC2CKR0</accession>
<organism evidence="1 2">
    <name type="scientific">Diphasiastrum complanatum</name>
    <name type="common">Issler's clubmoss</name>
    <name type="synonym">Lycopodium complanatum</name>
    <dbReference type="NCBI Taxonomy" id="34168"/>
    <lineage>
        <taxon>Eukaryota</taxon>
        <taxon>Viridiplantae</taxon>
        <taxon>Streptophyta</taxon>
        <taxon>Embryophyta</taxon>
        <taxon>Tracheophyta</taxon>
        <taxon>Lycopodiopsida</taxon>
        <taxon>Lycopodiales</taxon>
        <taxon>Lycopodiaceae</taxon>
        <taxon>Lycopodioideae</taxon>
        <taxon>Diphasiastrum</taxon>
    </lineage>
</organism>
<dbReference type="Proteomes" id="UP001162992">
    <property type="component" value="Chromosome 9"/>
</dbReference>
<name>A0ACC2CKR0_DIPCM</name>
<sequence>MLSAARICKGRFSQRLSSASHYSSASSSVDRYKLHSSLQSQVFSTNALFNLKTLGNTSLSRSFLLRLPADYCYLDLRTKLAAFPSHFIRRHSTSMSSNGSGAGSSGSNPTPPKFSIVSFLYKLIMGLLTFMYEVPSKLMSFVNDERSNVAKIEGEIDMAAETVDKVAKSVEQAATTVEKVAEIVAEDARKTQDLMEKTESAMKKMEEVTDDSTNTDSKSSGQTSDSHATFPSKTAAVVATEHAQLDTNNLGTKKNTTTAISENNNATAPAAEVLVVHSHDSVVPDS</sequence>
<evidence type="ECO:0000313" key="2">
    <source>
        <dbReference type="Proteomes" id="UP001162992"/>
    </source>
</evidence>
<keyword evidence="2" id="KW-1185">Reference proteome</keyword>
<proteinExistence type="predicted"/>
<dbReference type="EMBL" id="CM055100">
    <property type="protein sequence ID" value="KAJ7542571.1"/>
    <property type="molecule type" value="Genomic_DNA"/>
</dbReference>